<evidence type="ECO:0000313" key="1">
    <source>
        <dbReference type="EMBL" id="GIP52459.1"/>
    </source>
</evidence>
<evidence type="ECO:0000313" key="2">
    <source>
        <dbReference type="Proteomes" id="UP000679992"/>
    </source>
</evidence>
<keyword evidence="2" id="KW-1185">Reference proteome</keyword>
<dbReference type="EMBL" id="BOSL01000003">
    <property type="protein sequence ID" value="GIP52459.1"/>
    <property type="molecule type" value="Genomic_DNA"/>
</dbReference>
<reference evidence="1 2" key="1">
    <citation type="submission" date="2021-03" db="EMBL/GenBank/DDBJ databases">
        <title>Antimicrobial resistance genes in bacteria isolated from Japanese honey, and their potential for conferring macrolide and lincosamide resistance in the American foulbrood pathogen Paenibacillus larvae.</title>
        <authorList>
            <person name="Okamoto M."/>
            <person name="Kumagai M."/>
            <person name="Kanamori H."/>
            <person name="Takamatsu D."/>
        </authorList>
    </citation>
    <scope>NUCLEOTIDE SEQUENCE [LARGE SCALE GENOMIC DNA]</scope>
    <source>
        <strain evidence="1 2">J42TS3</strain>
    </source>
</reference>
<gene>
    <name evidence="1" type="ORF">J42TS3_14940</name>
</gene>
<dbReference type="Proteomes" id="UP000679992">
    <property type="component" value="Unassembled WGS sequence"/>
</dbReference>
<proteinExistence type="predicted"/>
<comment type="caution">
    <text evidence="1">The sequence shown here is derived from an EMBL/GenBank/DDBJ whole genome shotgun (WGS) entry which is preliminary data.</text>
</comment>
<name>A0ABQ4M8Z6_9BACL</name>
<accession>A0ABQ4M8Z6</accession>
<organism evidence="1 2">
    <name type="scientific">Paenibacillus vini</name>
    <dbReference type="NCBI Taxonomy" id="1476024"/>
    <lineage>
        <taxon>Bacteria</taxon>
        <taxon>Bacillati</taxon>
        <taxon>Bacillota</taxon>
        <taxon>Bacilli</taxon>
        <taxon>Bacillales</taxon>
        <taxon>Paenibacillaceae</taxon>
        <taxon>Paenibacillus</taxon>
    </lineage>
</organism>
<protein>
    <submittedName>
        <fullName evidence="1">Uncharacterized protein</fullName>
    </submittedName>
</protein>
<sequence length="62" mass="6816">MVITPPVDTGALATAVKTGLITGIMDSPPNQQDIETILDSLTVNDQFFSMKRRFFLLEVKCS</sequence>